<evidence type="ECO:0008006" key="3">
    <source>
        <dbReference type="Google" id="ProtNLM"/>
    </source>
</evidence>
<reference evidence="1 2" key="1">
    <citation type="journal article" date="2018" name="Arch. Microbiol.">
        <title>New insights into the metabolic potential of the phototrophic purple bacterium Rhodopila globiformis DSM 161(T) from its draft genome sequence and evidence for a vanadium-dependent nitrogenase.</title>
        <authorList>
            <person name="Imhoff J.F."/>
            <person name="Rahn T."/>
            <person name="Kunzel S."/>
            <person name="Neulinger S.C."/>
        </authorList>
    </citation>
    <scope>NUCLEOTIDE SEQUENCE [LARGE SCALE GENOMIC DNA]</scope>
    <source>
        <strain evidence="1 2">DSM 16996</strain>
    </source>
</reference>
<evidence type="ECO:0000313" key="1">
    <source>
        <dbReference type="EMBL" id="PPQ33626.1"/>
    </source>
</evidence>
<dbReference type="Proteomes" id="UP000239089">
    <property type="component" value="Unassembled WGS sequence"/>
</dbReference>
<evidence type="ECO:0000313" key="2">
    <source>
        <dbReference type="Proteomes" id="UP000239089"/>
    </source>
</evidence>
<proteinExistence type="predicted"/>
<dbReference type="RefSeq" id="WP_104506036.1">
    <property type="nucleotide sequence ID" value="NZ_JACIGC010000034.1"/>
</dbReference>
<accession>A0A2S6NG87</accession>
<name>A0A2S6NG87_9HYPH</name>
<organism evidence="1 2">
    <name type="scientific">Rhodoblastus sphagnicola</name>
    <dbReference type="NCBI Taxonomy" id="333368"/>
    <lineage>
        <taxon>Bacteria</taxon>
        <taxon>Pseudomonadati</taxon>
        <taxon>Pseudomonadota</taxon>
        <taxon>Alphaproteobacteria</taxon>
        <taxon>Hyphomicrobiales</taxon>
        <taxon>Rhodoblastaceae</taxon>
        <taxon>Rhodoblastus</taxon>
    </lineage>
</organism>
<sequence>MAKTAHDAARESTPTMIRINLRIWSDGEQLGPLVQASARRCAHLHVKGQNAVEQNGTAGRVFGRHYASFEEVKTSDANEIVPIISQWLNEIDDGEPPIAKLANSGMIEAVLWIAIICRSPVNSPKLPEELAARAKKLGVKVLVENYTMFDDEGVPLKTWLAA</sequence>
<comment type="caution">
    <text evidence="1">The sequence shown here is derived from an EMBL/GenBank/DDBJ whole genome shotgun (WGS) entry which is preliminary data.</text>
</comment>
<dbReference type="EMBL" id="NHSJ01000015">
    <property type="protein sequence ID" value="PPQ33626.1"/>
    <property type="molecule type" value="Genomic_DNA"/>
</dbReference>
<gene>
    <name evidence="1" type="ORF">CCR94_01040</name>
</gene>
<protein>
    <recommendedName>
        <fullName evidence="3">DUF4279 domain-containing protein</fullName>
    </recommendedName>
</protein>
<keyword evidence="2" id="KW-1185">Reference proteome</keyword>
<dbReference type="AlphaFoldDB" id="A0A2S6NG87"/>